<sequence length="155" mass="17915">MKKIKFTFPYKVRPGARKLSKEEKKKHQSYPLLPIRFYQPSNRNNITPVFEGLLDSGSDGVHIHKAIAEMLKLSQIKKVESEGMGGKYWSYETEIGLIIGRGGREVDFGIVKAVYPDKELNLPILIGRNPVFEEYQVIFEEYKKKFKLIPKENVI</sequence>
<protein>
    <recommendedName>
        <fullName evidence="2">Peptidase A2 domain-containing protein</fullName>
    </recommendedName>
</protein>
<proteinExistence type="predicted"/>
<comment type="caution">
    <text evidence="1">The sequence shown here is derived from an EMBL/GenBank/DDBJ whole genome shotgun (WGS) entry which is preliminary data.</text>
</comment>
<gene>
    <name evidence="1" type="ORF">LCGC14_1988210</name>
</gene>
<accession>A0A0F9HK79</accession>
<organism evidence="1">
    <name type="scientific">marine sediment metagenome</name>
    <dbReference type="NCBI Taxonomy" id="412755"/>
    <lineage>
        <taxon>unclassified sequences</taxon>
        <taxon>metagenomes</taxon>
        <taxon>ecological metagenomes</taxon>
    </lineage>
</organism>
<name>A0A0F9HK79_9ZZZZ</name>
<reference evidence="1" key="1">
    <citation type="journal article" date="2015" name="Nature">
        <title>Complex archaea that bridge the gap between prokaryotes and eukaryotes.</title>
        <authorList>
            <person name="Spang A."/>
            <person name="Saw J.H."/>
            <person name="Jorgensen S.L."/>
            <person name="Zaremba-Niedzwiedzka K."/>
            <person name="Martijn J."/>
            <person name="Lind A.E."/>
            <person name="van Eijk R."/>
            <person name="Schleper C."/>
            <person name="Guy L."/>
            <person name="Ettema T.J."/>
        </authorList>
    </citation>
    <scope>NUCLEOTIDE SEQUENCE</scope>
</reference>
<dbReference type="AlphaFoldDB" id="A0A0F9HK79"/>
<evidence type="ECO:0008006" key="2">
    <source>
        <dbReference type="Google" id="ProtNLM"/>
    </source>
</evidence>
<evidence type="ECO:0000313" key="1">
    <source>
        <dbReference type="EMBL" id="KKL82095.1"/>
    </source>
</evidence>
<dbReference type="EMBL" id="LAZR01022367">
    <property type="protein sequence ID" value="KKL82095.1"/>
    <property type="molecule type" value="Genomic_DNA"/>
</dbReference>